<keyword evidence="5 11" id="KW-0863">Zinc-finger</keyword>
<evidence type="ECO:0000256" key="11">
    <source>
        <dbReference type="PROSITE-ProRule" id="PRU00042"/>
    </source>
</evidence>
<dbReference type="PROSITE" id="PS00028">
    <property type="entry name" value="ZINC_FINGER_C2H2_1"/>
    <property type="match status" value="2"/>
</dbReference>
<dbReference type="Pfam" id="PF00096">
    <property type="entry name" value="zf-C2H2"/>
    <property type="match status" value="2"/>
</dbReference>
<dbReference type="SUPFAM" id="SSF57667">
    <property type="entry name" value="beta-beta-alpha zinc fingers"/>
    <property type="match status" value="1"/>
</dbReference>
<comment type="subcellular location">
    <subcellularLocation>
        <location evidence="1">Nucleus</location>
    </subcellularLocation>
</comment>
<gene>
    <name evidence="14" type="ORF">AB205_0081290</name>
</gene>
<keyword evidence="6" id="KW-0862">Zinc</keyword>
<feature type="region of interest" description="Disordered" evidence="12">
    <location>
        <begin position="156"/>
        <end position="197"/>
    </location>
</feature>
<dbReference type="EMBL" id="KV927462">
    <property type="protein sequence ID" value="PIO33529.1"/>
    <property type="molecule type" value="Genomic_DNA"/>
</dbReference>
<feature type="domain" description="C2H2-type" evidence="13">
    <location>
        <begin position="208"/>
        <end position="235"/>
    </location>
</feature>
<feature type="compositionally biased region" description="Polar residues" evidence="12">
    <location>
        <begin position="158"/>
        <end position="179"/>
    </location>
</feature>
<keyword evidence="9" id="KW-0804">Transcription</keyword>
<dbReference type="AlphaFoldDB" id="A0A2G9S045"/>
<evidence type="ECO:0000256" key="5">
    <source>
        <dbReference type="ARBA" id="ARBA00022771"/>
    </source>
</evidence>
<dbReference type="OrthoDB" id="6077919at2759"/>
<keyword evidence="8" id="KW-0238">DNA-binding</keyword>
<keyword evidence="4" id="KW-0677">Repeat</keyword>
<reference evidence="15" key="1">
    <citation type="journal article" date="2017" name="Nat. Commun.">
        <title>The North American bullfrog draft genome provides insight into hormonal regulation of long noncoding RNA.</title>
        <authorList>
            <person name="Hammond S.A."/>
            <person name="Warren R.L."/>
            <person name="Vandervalk B.P."/>
            <person name="Kucuk E."/>
            <person name="Khan H."/>
            <person name="Gibb E.A."/>
            <person name="Pandoh P."/>
            <person name="Kirk H."/>
            <person name="Zhao Y."/>
            <person name="Jones M."/>
            <person name="Mungall A.J."/>
            <person name="Coope R."/>
            <person name="Pleasance S."/>
            <person name="Moore R.A."/>
            <person name="Holt R.A."/>
            <person name="Round J.M."/>
            <person name="Ohora S."/>
            <person name="Walle B.V."/>
            <person name="Veldhoen N."/>
            <person name="Helbing C.C."/>
            <person name="Birol I."/>
        </authorList>
    </citation>
    <scope>NUCLEOTIDE SEQUENCE [LARGE SCALE GENOMIC DNA]</scope>
</reference>
<dbReference type="Proteomes" id="UP000228934">
    <property type="component" value="Unassembled WGS sequence"/>
</dbReference>
<dbReference type="GO" id="GO:0008270">
    <property type="term" value="F:zinc ion binding"/>
    <property type="evidence" value="ECO:0007669"/>
    <property type="project" value="UniProtKB-KW"/>
</dbReference>
<evidence type="ECO:0000256" key="12">
    <source>
        <dbReference type="SAM" id="MobiDB-lite"/>
    </source>
</evidence>
<dbReference type="GO" id="GO:0001817">
    <property type="term" value="P:regulation of cytokine production"/>
    <property type="evidence" value="ECO:0007669"/>
    <property type="project" value="TreeGrafter"/>
</dbReference>
<organism evidence="14 15">
    <name type="scientific">Aquarana catesbeiana</name>
    <name type="common">American bullfrog</name>
    <name type="synonym">Rana catesbeiana</name>
    <dbReference type="NCBI Taxonomy" id="8400"/>
    <lineage>
        <taxon>Eukaryota</taxon>
        <taxon>Metazoa</taxon>
        <taxon>Chordata</taxon>
        <taxon>Craniata</taxon>
        <taxon>Vertebrata</taxon>
        <taxon>Euteleostomi</taxon>
        <taxon>Amphibia</taxon>
        <taxon>Batrachia</taxon>
        <taxon>Anura</taxon>
        <taxon>Neobatrachia</taxon>
        <taxon>Ranoidea</taxon>
        <taxon>Ranidae</taxon>
        <taxon>Aquarana</taxon>
    </lineage>
</organism>
<evidence type="ECO:0000313" key="15">
    <source>
        <dbReference type="Proteomes" id="UP000228934"/>
    </source>
</evidence>
<keyword evidence="3" id="KW-0479">Metal-binding</keyword>
<dbReference type="Gene3D" id="3.30.160.60">
    <property type="entry name" value="Classic Zinc Finger"/>
    <property type="match status" value="2"/>
</dbReference>
<sequence>MMENRPPLTSPDGSSNRNPPERCPRPLYSRDSTQEHQEIPQEDQNEDLVKEEAEEQYVMGDDPCKEEEDPPEISTDGSCNRNTPERCPRPLYSQDSTREHQEIPQDDQDENVIIDEMKEETAEMYVRKDEPCKEEISPEISRDGRYIRTNLRKCPVVTPNSETNNNDTTPNSSGENPVSQKLHPEVHPGDLSFDSSTYRESLPGGGLFLCSDCNKCFTVRTKLIEHQRTHTREKPFSCSECGKCFSWKSSLITHARVHTGEKPYSCSHSLQGDGSNCWRLREEAAGDVRNKDMGGAVDVHNRMGAGTGGREVSCTASV</sequence>
<evidence type="ECO:0000256" key="3">
    <source>
        <dbReference type="ARBA" id="ARBA00022723"/>
    </source>
</evidence>
<protein>
    <recommendedName>
        <fullName evidence="13">C2H2-type domain-containing protein</fullName>
    </recommendedName>
</protein>
<dbReference type="InterPro" id="IPR013087">
    <property type="entry name" value="Znf_C2H2_type"/>
</dbReference>
<evidence type="ECO:0000256" key="8">
    <source>
        <dbReference type="ARBA" id="ARBA00023125"/>
    </source>
</evidence>
<dbReference type="GO" id="GO:0000978">
    <property type="term" value="F:RNA polymerase II cis-regulatory region sequence-specific DNA binding"/>
    <property type="evidence" value="ECO:0007669"/>
    <property type="project" value="TreeGrafter"/>
</dbReference>
<name>A0A2G9S045_AQUCT</name>
<dbReference type="SMART" id="SM00355">
    <property type="entry name" value="ZnF_C2H2"/>
    <property type="match status" value="2"/>
</dbReference>
<keyword evidence="15" id="KW-1185">Reference proteome</keyword>
<evidence type="ECO:0000256" key="7">
    <source>
        <dbReference type="ARBA" id="ARBA00023015"/>
    </source>
</evidence>
<accession>A0A2G9S045</accession>
<feature type="domain" description="C2H2-type" evidence="13">
    <location>
        <begin position="236"/>
        <end position="263"/>
    </location>
</feature>
<evidence type="ECO:0000313" key="14">
    <source>
        <dbReference type="EMBL" id="PIO33529.1"/>
    </source>
</evidence>
<evidence type="ECO:0000256" key="4">
    <source>
        <dbReference type="ARBA" id="ARBA00022737"/>
    </source>
</evidence>
<evidence type="ECO:0000256" key="6">
    <source>
        <dbReference type="ARBA" id="ARBA00022833"/>
    </source>
</evidence>
<evidence type="ECO:0000256" key="2">
    <source>
        <dbReference type="ARBA" id="ARBA00006991"/>
    </source>
</evidence>
<keyword evidence="7" id="KW-0805">Transcription regulation</keyword>
<evidence type="ECO:0000259" key="13">
    <source>
        <dbReference type="PROSITE" id="PS50157"/>
    </source>
</evidence>
<evidence type="ECO:0000256" key="1">
    <source>
        <dbReference type="ARBA" id="ARBA00004123"/>
    </source>
</evidence>
<dbReference type="PROSITE" id="PS50157">
    <property type="entry name" value="ZINC_FINGER_C2H2_2"/>
    <property type="match status" value="2"/>
</dbReference>
<dbReference type="GO" id="GO:0001227">
    <property type="term" value="F:DNA-binding transcription repressor activity, RNA polymerase II-specific"/>
    <property type="evidence" value="ECO:0007669"/>
    <property type="project" value="TreeGrafter"/>
</dbReference>
<dbReference type="PANTHER" id="PTHR24399:SF76">
    <property type="entry name" value="GASTRULA ZINC FINGER PROTEIN XLCGF46.1 ISOFORM X1"/>
    <property type="match status" value="1"/>
</dbReference>
<dbReference type="InterPro" id="IPR036236">
    <property type="entry name" value="Znf_C2H2_sf"/>
</dbReference>
<dbReference type="PANTHER" id="PTHR24399">
    <property type="entry name" value="ZINC FINGER AND BTB DOMAIN-CONTAINING"/>
    <property type="match status" value="1"/>
</dbReference>
<dbReference type="FunFam" id="3.30.160.60:FF:000812">
    <property type="entry name" value="zinc finger protein 23 isoform X2"/>
    <property type="match status" value="1"/>
</dbReference>
<evidence type="ECO:0000256" key="10">
    <source>
        <dbReference type="ARBA" id="ARBA00023242"/>
    </source>
</evidence>
<dbReference type="FunFam" id="3.30.160.60:FF:000038">
    <property type="entry name" value="Zinc finger protein 624"/>
    <property type="match status" value="1"/>
</dbReference>
<proteinExistence type="inferred from homology"/>
<evidence type="ECO:0000256" key="9">
    <source>
        <dbReference type="ARBA" id="ARBA00023163"/>
    </source>
</evidence>
<keyword evidence="10" id="KW-0539">Nucleus</keyword>
<feature type="region of interest" description="Disordered" evidence="12">
    <location>
        <begin position="1"/>
        <end position="111"/>
    </location>
</feature>
<comment type="similarity">
    <text evidence="2">Belongs to the krueppel C2H2-type zinc-finger protein family.</text>
</comment>
<dbReference type="GO" id="GO:0005654">
    <property type="term" value="C:nucleoplasm"/>
    <property type="evidence" value="ECO:0007669"/>
    <property type="project" value="TreeGrafter"/>
</dbReference>
<dbReference type="GO" id="GO:0002682">
    <property type="term" value="P:regulation of immune system process"/>
    <property type="evidence" value="ECO:0007669"/>
    <property type="project" value="TreeGrafter"/>
</dbReference>